<feature type="transmembrane region" description="Helical" evidence="1">
    <location>
        <begin position="28"/>
        <end position="52"/>
    </location>
</feature>
<sequence>MSRFSFWRPQLEDHFAFQLAERTRASAALSYSVASALSLAALVRCCMAAAAASLTPRLAVLILVALVSLAAHVRALAIVARPSQVWKHESIKVSMSLVGATSCMIAGILSRKHELYLKDPALIGCARGWFLLAEGYRLNVALSLHAIQLVCFVFQEVDLCLEAQWDTATALRAAASHALLLLVAGKALPVLAGFVSEGRARERFLRDRNLTMDNMGSFWRSWWPSRRLF</sequence>
<reference evidence="2 3" key="1">
    <citation type="submission" date="2023-10" db="EMBL/GenBank/DDBJ databases">
        <authorList>
            <person name="Maclean D."/>
            <person name="Macfadyen A."/>
        </authorList>
    </citation>
    <scope>NUCLEOTIDE SEQUENCE [LARGE SCALE GENOMIC DNA]</scope>
</reference>
<evidence type="ECO:0000313" key="2">
    <source>
        <dbReference type="EMBL" id="CAK0785445.1"/>
    </source>
</evidence>
<feature type="transmembrane region" description="Helical" evidence="1">
    <location>
        <begin position="91"/>
        <end position="110"/>
    </location>
</feature>
<organism evidence="2 3">
    <name type="scientific">Coccomyxa viridis</name>
    <dbReference type="NCBI Taxonomy" id="1274662"/>
    <lineage>
        <taxon>Eukaryota</taxon>
        <taxon>Viridiplantae</taxon>
        <taxon>Chlorophyta</taxon>
        <taxon>core chlorophytes</taxon>
        <taxon>Trebouxiophyceae</taxon>
        <taxon>Trebouxiophyceae incertae sedis</taxon>
        <taxon>Coccomyxaceae</taxon>
        <taxon>Coccomyxa</taxon>
    </lineage>
</organism>
<name>A0AAV1IGV7_9CHLO</name>
<proteinExistence type="predicted"/>
<dbReference type="Proteomes" id="UP001314263">
    <property type="component" value="Unassembled WGS sequence"/>
</dbReference>
<protein>
    <submittedName>
        <fullName evidence="2">Uncharacterized protein</fullName>
    </submittedName>
</protein>
<comment type="caution">
    <text evidence="2">The sequence shown here is derived from an EMBL/GenBank/DDBJ whole genome shotgun (WGS) entry which is preliminary data.</text>
</comment>
<accession>A0AAV1IGV7</accession>
<evidence type="ECO:0000256" key="1">
    <source>
        <dbReference type="SAM" id="Phobius"/>
    </source>
</evidence>
<keyword evidence="1" id="KW-1133">Transmembrane helix</keyword>
<feature type="transmembrane region" description="Helical" evidence="1">
    <location>
        <begin position="174"/>
        <end position="196"/>
    </location>
</feature>
<gene>
    <name evidence="2" type="ORF">CVIRNUC_008654</name>
</gene>
<keyword evidence="1" id="KW-0812">Transmembrane</keyword>
<keyword evidence="3" id="KW-1185">Reference proteome</keyword>
<feature type="transmembrane region" description="Helical" evidence="1">
    <location>
        <begin position="58"/>
        <end position="79"/>
    </location>
</feature>
<dbReference type="AlphaFoldDB" id="A0AAV1IGV7"/>
<dbReference type="EMBL" id="CAUYUE010000012">
    <property type="protein sequence ID" value="CAK0785445.1"/>
    <property type="molecule type" value="Genomic_DNA"/>
</dbReference>
<keyword evidence="1" id="KW-0472">Membrane</keyword>
<evidence type="ECO:0000313" key="3">
    <source>
        <dbReference type="Proteomes" id="UP001314263"/>
    </source>
</evidence>